<dbReference type="InterPro" id="IPR050858">
    <property type="entry name" value="Mal-CoA-ACP_Trans/PKS_FabD"/>
</dbReference>
<keyword evidence="2" id="KW-0808">Transferase</keyword>
<organism evidence="7 8">
    <name type="scientific">Streptomyces cuspidosporus</name>
    <dbReference type="NCBI Taxonomy" id="66882"/>
    <lineage>
        <taxon>Bacteria</taxon>
        <taxon>Bacillati</taxon>
        <taxon>Actinomycetota</taxon>
        <taxon>Actinomycetes</taxon>
        <taxon>Kitasatosporales</taxon>
        <taxon>Streptomycetaceae</taxon>
        <taxon>Streptomyces</taxon>
    </lineage>
</organism>
<dbReference type="PANTHER" id="PTHR42681">
    <property type="entry name" value="MALONYL-COA-ACYL CARRIER PROTEIN TRANSACYLASE, MITOCHONDRIAL"/>
    <property type="match status" value="1"/>
</dbReference>
<evidence type="ECO:0000256" key="3">
    <source>
        <dbReference type="ARBA" id="ARBA00023315"/>
    </source>
</evidence>
<evidence type="ECO:0000259" key="6">
    <source>
        <dbReference type="SMART" id="SM00827"/>
    </source>
</evidence>
<dbReference type="NCBIfam" id="TIGR00128">
    <property type="entry name" value="fabD"/>
    <property type="match status" value="1"/>
</dbReference>
<feature type="region of interest" description="Disordered" evidence="5">
    <location>
        <begin position="1"/>
        <end position="37"/>
    </location>
</feature>
<dbReference type="InterPro" id="IPR049489">
    <property type="entry name" value="FabD-like_helical_ins"/>
</dbReference>
<feature type="compositionally biased region" description="Low complexity" evidence="5">
    <location>
        <begin position="7"/>
        <end position="27"/>
    </location>
</feature>
<accession>A0ABP5SAR3</accession>
<dbReference type="InterPro" id="IPR001227">
    <property type="entry name" value="Ac_transferase_dom_sf"/>
</dbReference>
<dbReference type="PANTHER" id="PTHR42681:SF1">
    <property type="entry name" value="MALONYL-COA-ACYL CARRIER PROTEIN TRANSACYLASE, MITOCHONDRIAL"/>
    <property type="match status" value="1"/>
</dbReference>
<dbReference type="SUPFAM" id="SSF52151">
    <property type="entry name" value="FabD/lysophospholipase-like"/>
    <property type="match status" value="2"/>
</dbReference>
<gene>
    <name evidence="7" type="ORF">GCM10010246_06360</name>
</gene>
<dbReference type="InterPro" id="IPR014043">
    <property type="entry name" value="Acyl_transferase_dom"/>
</dbReference>
<dbReference type="SUPFAM" id="SSF51412">
    <property type="entry name" value="Inosine monophosphate dehydrogenase (IMPDH)"/>
    <property type="match status" value="1"/>
</dbReference>
<dbReference type="InterPro" id="IPR014179">
    <property type="entry name" value="PfaD-like_TIM-barrel"/>
</dbReference>
<evidence type="ECO:0000256" key="5">
    <source>
        <dbReference type="SAM" id="MobiDB-lite"/>
    </source>
</evidence>
<name>A0ABP5SAR3_9ACTN</name>
<comment type="caution">
    <text evidence="7">The sequence shown here is derived from an EMBL/GenBank/DDBJ whole genome shotgun (WGS) entry which is preliminary data.</text>
</comment>
<dbReference type="RefSeq" id="WP_346172938.1">
    <property type="nucleotide sequence ID" value="NZ_BAAASD010000002.1"/>
</dbReference>
<evidence type="ECO:0000256" key="4">
    <source>
        <dbReference type="ARBA" id="ARBA00048462"/>
    </source>
</evidence>
<dbReference type="EC" id="2.3.1.39" evidence="1"/>
<keyword evidence="3" id="KW-0012">Acyltransferase</keyword>
<dbReference type="Gene3D" id="3.30.70.3290">
    <property type="match status" value="1"/>
</dbReference>
<feature type="domain" description="Malonyl-CoA:ACP transacylase (MAT)" evidence="6">
    <location>
        <begin position="48"/>
        <end position="345"/>
    </location>
</feature>
<dbReference type="NCBIfam" id="TIGR02814">
    <property type="entry name" value="pfaD_fam"/>
    <property type="match status" value="1"/>
</dbReference>
<evidence type="ECO:0000256" key="1">
    <source>
        <dbReference type="ARBA" id="ARBA00013258"/>
    </source>
</evidence>
<dbReference type="Gene3D" id="3.40.366.10">
    <property type="entry name" value="Malonyl-Coenzyme A Acyl Carrier Protein, domain 2"/>
    <property type="match status" value="2"/>
</dbReference>
<dbReference type="SMART" id="SM00827">
    <property type="entry name" value="PKS_AT"/>
    <property type="match status" value="2"/>
</dbReference>
<dbReference type="InterPro" id="IPR016035">
    <property type="entry name" value="Acyl_Trfase/lysoPLipase"/>
</dbReference>
<feature type="compositionally biased region" description="Polar residues" evidence="5">
    <location>
        <begin position="28"/>
        <end position="37"/>
    </location>
</feature>
<dbReference type="Proteomes" id="UP001500253">
    <property type="component" value="Unassembled WGS sequence"/>
</dbReference>
<dbReference type="Pfam" id="PF00698">
    <property type="entry name" value="Acyl_transf_1"/>
    <property type="match status" value="2"/>
</dbReference>
<dbReference type="InterPro" id="IPR016036">
    <property type="entry name" value="Malonyl_transacylase_ACP-bd"/>
</dbReference>
<evidence type="ECO:0000313" key="8">
    <source>
        <dbReference type="Proteomes" id="UP001500253"/>
    </source>
</evidence>
<dbReference type="Gene3D" id="3.20.20.70">
    <property type="entry name" value="Aldolase class I"/>
    <property type="match status" value="1"/>
</dbReference>
<protein>
    <recommendedName>
        <fullName evidence="1">[acyl-carrier-protein] S-malonyltransferase</fullName>
        <ecNumber evidence="1">2.3.1.39</ecNumber>
    </recommendedName>
</protein>
<dbReference type="SUPFAM" id="SSF55048">
    <property type="entry name" value="Probable ACP-binding domain of malonyl-CoA ACP transacylase"/>
    <property type="match status" value="2"/>
</dbReference>
<sequence length="1132" mass="120951">MTAPTGPGSVDSPPAASPPTASQPPDSLSTASQPPDSLSTAALPTVFMFSGQGSQYHGMGQDLYRAEPVFRETLDRLDTVAQAELGASVLGRMYDPGRGPSEPFDDLEFTHPAIVMVQLALADTLAGYGIEPDLLLGASLGEFTACVLAGVVDRDTCLRLLIRQARAARGAPPGGMLAVLGDERLHRDIPLLRDHTEVAARNYPGHLVLSGPADALTAAEELLRARDVACHRVPVPYAFHSALMDAGEPAFRATLAETELRPPRIPIVSCAAMGPVGRVTADHLWRATRAPIEFAATLTALERGGPYRYIDLGPSGTLHNFVRAGLPAHSRSRSHALLSPLSQDTRALAGLRSAVPPRTRPAPTHPQEGIMKVYGFPGQGSQAKGMGKDLFDEFPEETAVADAVLGYSIRELCTQDPRRELKLTQFTQPALYVVSALTWLRRLRDDPTPPDCLVGHSLGEYVALFAAGAFDFETGLRLVKRRGELMSRADGGRMAAVLGCDLDGVEQALRDHRLTGLDIANHNAPAQVVLAGPADQLAQAKPVFEGLGAHFVTLNVSAPFHSRYLRETADEFARYLDGFTLRDPEIPVIANVDARPYRPGEVKRTLARQIASTVRWTDTIRYLMGKGEFEFEELGPGTVLRKLVTKIKAEAEPLVTEPQATEQPATEQPVAERPVTAPPVTAPPLAEARVTAPPVAAEVAAAPGGVRAETLGAATFRERYGLRYACLAGGMYGGVSGAELLIRLAKSGGMGFFGSGGLALDEVGAGLDAVRAALGADGAYGANLLHQYADPERESALVDLFLRAGVRTIEASGFLRITPALVKYRLSGGRVLAKVSSTDMAAAFLEPAPRRIVRQLLDEGRIAAADAERFAHLPMADDLCVEVGAGWYDATGTPATLLPAVVRLRDARAARAGAGPRIHVGAAGGIGSPEAAAAAFVLGAEFLVTGSINQCTPEAATSEAVKDLLQEVEVHDVALAPAPEMFELGVRAQVVKRGVLLPAKAAKLHELWRRHDSFEDIDAPTRRRIEEKFLHGSFHEAAAESDAGPGDDGKRRMATAFRSYLHRGFRLALRGDRERKVDYLVYCGPAMGAFNSWVAGTGLEPWRSRHVDTVAEHLMSETAALLRDRAARYGSG</sequence>
<dbReference type="InterPro" id="IPR004410">
    <property type="entry name" value="Malonyl_CoA-ACP_transAc_FabD"/>
</dbReference>
<feature type="region of interest" description="Disordered" evidence="5">
    <location>
        <begin position="654"/>
        <end position="676"/>
    </location>
</feature>
<feature type="domain" description="Malonyl-CoA:ACP transacylase (MAT)" evidence="6">
    <location>
        <begin position="376"/>
        <end position="709"/>
    </location>
</feature>
<evidence type="ECO:0000313" key="7">
    <source>
        <dbReference type="EMBL" id="GAA2327292.1"/>
    </source>
</evidence>
<proteinExistence type="predicted"/>
<dbReference type="InterPro" id="IPR013785">
    <property type="entry name" value="Aldolase_TIM"/>
</dbReference>
<keyword evidence="8" id="KW-1185">Reference proteome</keyword>
<dbReference type="Gene3D" id="3.30.70.250">
    <property type="entry name" value="Malonyl-CoA ACP transacylase, ACP-binding"/>
    <property type="match status" value="1"/>
</dbReference>
<comment type="catalytic activity">
    <reaction evidence="4">
        <text>holo-[ACP] + malonyl-CoA = malonyl-[ACP] + CoA</text>
        <dbReference type="Rhea" id="RHEA:41792"/>
        <dbReference type="Rhea" id="RHEA-COMP:9623"/>
        <dbReference type="Rhea" id="RHEA-COMP:9685"/>
        <dbReference type="ChEBI" id="CHEBI:57287"/>
        <dbReference type="ChEBI" id="CHEBI:57384"/>
        <dbReference type="ChEBI" id="CHEBI:64479"/>
        <dbReference type="ChEBI" id="CHEBI:78449"/>
        <dbReference type="EC" id="2.3.1.39"/>
    </reaction>
</comment>
<dbReference type="Pfam" id="PF21607">
    <property type="entry name" value="FabD_helical_ins"/>
    <property type="match status" value="1"/>
</dbReference>
<reference evidence="8" key="1">
    <citation type="journal article" date="2019" name="Int. J. Syst. Evol. Microbiol.">
        <title>The Global Catalogue of Microorganisms (GCM) 10K type strain sequencing project: providing services to taxonomists for standard genome sequencing and annotation.</title>
        <authorList>
            <consortium name="The Broad Institute Genomics Platform"/>
            <consortium name="The Broad Institute Genome Sequencing Center for Infectious Disease"/>
            <person name="Wu L."/>
            <person name="Ma J."/>
        </authorList>
    </citation>
    <scope>NUCLEOTIDE SEQUENCE [LARGE SCALE GENOMIC DNA]</scope>
    <source>
        <strain evidence="8">JCM 4316</strain>
    </source>
</reference>
<dbReference type="EMBL" id="BAAASD010000002">
    <property type="protein sequence ID" value="GAA2327292.1"/>
    <property type="molecule type" value="Genomic_DNA"/>
</dbReference>
<evidence type="ECO:0000256" key="2">
    <source>
        <dbReference type="ARBA" id="ARBA00022679"/>
    </source>
</evidence>